<dbReference type="AlphaFoldDB" id="A0A8S1U269"/>
<sequence>MEYLEIVETIIPFLINKIMTQIEDNIFASLESQSSASYTVNLAFNVMHQKCFDPYFQNDIEREDFESKSTQKERFRAYDIKDIAPISVRITPKIDLYPKHQFMVPMQLWEDYEPQLVRQKTIEQVEEYPNERRIMEQKCIDKSNKEQLLRERSKEKRLMKEQYNRLIMQIGSKDYTYDYNCDPIARSNNQIKKDVITTLPFDVPKSDNNTVISKPKLVEQIRYKRKQADNEDTIIVEFIESQTQDIKLQPGVSLSFQTVQRKDTIQKQLSQQSKQTNEIINQTKYQKGFRNLIKLNDISLLAYLQQFDLDSNMDTLLQNRHQTQLVTPTHQSLMNQQTIKRDVLRLPKLRSHSINVRTKTKSRQQKSFSIVTYRD</sequence>
<name>A0A8S1U269_PAROT</name>
<dbReference type="EMBL" id="CAJJDP010000036">
    <property type="protein sequence ID" value="CAD8158820.1"/>
    <property type="molecule type" value="Genomic_DNA"/>
</dbReference>
<evidence type="ECO:0000313" key="1">
    <source>
        <dbReference type="EMBL" id="CAD8158820.1"/>
    </source>
</evidence>
<dbReference type="Proteomes" id="UP000683925">
    <property type="component" value="Unassembled WGS sequence"/>
</dbReference>
<dbReference type="OMA" id="QDIKLQP"/>
<dbReference type="OrthoDB" id="299108at2759"/>
<gene>
    <name evidence="1" type="ORF">POCTA_138.1.T0360048</name>
</gene>
<proteinExistence type="predicted"/>
<organism evidence="1 2">
    <name type="scientific">Paramecium octaurelia</name>
    <dbReference type="NCBI Taxonomy" id="43137"/>
    <lineage>
        <taxon>Eukaryota</taxon>
        <taxon>Sar</taxon>
        <taxon>Alveolata</taxon>
        <taxon>Ciliophora</taxon>
        <taxon>Intramacronucleata</taxon>
        <taxon>Oligohymenophorea</taxon>
        <taxon>Peniculida</taxon>
        <taxon>Parameciidae</taxon>
        <taxon>Paramecium</taxon>
    </lineage>
</organism>
<keyword evidence="2" id="KW-1185">Reference proteome</keyword>
<comment type="caution">
    <text evidence="1">The sequence shown here is derived from an EMBL/GenBank/DDBJ whole genome shotgun (WGS) entry which is preliminary data.</text>
</comment>
<accession>A0A8S1U269</accession>
<evidence type="ECO:0000313" key="2">
    <source>
        <dbReference type="Proteomes" id="UP000683925"/>
    </source>
</evidence>
<reference evidence="1" key="1">
    <citation type="submission" date="2021-01" db="EMBL/GenBank/DDBJ databases">
        <authorList>
            <consortium name="Genoscope - CEA"/>
            <person name="William W."/>
        </authorList>
    </citation>
    <scope>NUCLEOTIDE SEQUENCE</scope>
</reference>
<protein>
    <submittedName>
        <fullName evidence="1">Uncharacterized protein</fullName>
    </submittedName>
</protein>